<accession>A0ABS9KGK8</accession>
<evidence type="ECO:0000313" key="3">
    <source>
        <dbReference type="Proteomes" id="UP001165366"/>
    </source>
</evidence>
<dbReference type="InterPro" id="IPR053202">
    <property type="entry name" value="EGF_Rcpt_Signaling_Reg"/>
</dbReference>
<sequence length="244" mass="28772">MIQFLRKLLPVSSKKIFRKKLNLRRISISQAGQDFWVYGEAFNEKENGYFVDIGAFDGLHISNSYLLEIDYNWSGICIEANPKQFHDLKKNRNVTCLNVCLDQQEGEVEFIQRHVMSGIIDDDLDNTASDDFKGEVISIHTTTLRKVLKENNAPKVIDYLSIDVEGAEERILSEFDFNEYKFRSITIERPSDKLRSIFEDNDYCLIKEIPGLDCFYIHRDFLDQYHSNLFQFYHKKYLRLPRSR</sequence>
<keyword evidence="2" id="KW-0489">Methyltransferase</keyword>
<dbReference type="NCBIfam" id="TIGR01444">
    <property type="entry name" value="fkbM_fam"/>
    <property type="match status" value="1"/>
</dbReference>
<evidence type="ECO:0000313" key="2">
    <source>
        <dbReference type="EMBL" id="MCG2589983.1"/>
    </source>
</evidence>
<dbReference type="Proteomes" id="UP001165366">
    <property type="component" value="Unassembled WGS sequence"/>
</dbReference>
<dbReference type="PANTHER" id="PTHR34009:SF2">
    <property type="entry name" value="PROTEIN STAR"/>
    <property type="match status" value="1"/>
</dbReference>
<dbReference type="Pfam" id="PF05050">
    <property type="entry name" value="Methyltransf_21"/>
    <property type="match status" value="1"/>
</dbReference>
<dbReference type="SUPFAM" id="SSF53335">
    <property type="entry name" value="S-adenosyl-L-methionine-dependent methyltransferases"/>
    <property type="match status" value="1"/>
</dbReference>
<comment type="caution">
    <text evidence="2">The sequence shown here is derived from an EMBL/GenBank/DDBJ whole genome shotgun (WGS) entry which is preliminary data.</text>
</comment>
<dbReference type="InterPro" id="IPR029063">
    <property type="entry name" value="SAM-dependent_MTases_sf"/>
</dbReference>
<keyword evidence="2" id="KW-0808">Transferase</keyword>
<evidence type="ECO:0000259" key="1">
    <source>
        <dbReference type="Pfam" id="PF05050"/>
    </source>
</evidence>
<dbReference type="PANTHER" id="PTHR34009">
    <property type="entry name" value="PROTEIN STAR"/>
    <property type="match status" value="1"/>
</dbReference>
<dbReference type="EMBL" id="JAKLWS010000024">
    <property type="protein sequence ID" value="MCG2589983.1"/>
    <property type="molecule type" value="Genomic_DNA"/>
</dbReference>
<dbReference type="Gene3D" id="3.40.50.150">
    <property type="entry name" value="Vaccinia Virus protein VP39"/>
    <property type="match status" value="1"/>
</dbReference>
<name>A0ABS9KGK8_9BACT</name>
<feature type="domain" description="Methyltransferase FkbM" evidence="1">
    <location>
        <begin position="52"/>
        <end position="189"/>
    </location>
</feature>
<reference evidence="2" key="2">
    <citation type="submission" date="2024-05" db="EMBL/GenBank/DDBJ databases">
        <title>Rhodohalobacter halophilus gen. nov., sp. nov., a moderately halophilic member of the family Balneolaceae.</title>
        <authorList>
            <person name="Xia J."/>
        </authorList>
    </citation>
    <scope>NUCLEOTIDE SEQUENCE</scope>
    <source>
        <strain evidence="2">WB101</strain>
    </source>
</reference>
<dbReference type="GO" id="GO:0032259">
    <property type="term" value="P:methylation"/>
    <property type="evidence" value="ECO:0007669"/>
    <property type="project" value="UniProtKB-KW"/>
</dbReference>
<gene>
    <name evidence="2" type="ORF">L6773_15505</name>
</gene>
<dbReference type="RefSeq" id="WP_237855340.1">
    <property type="nucleotide sequence ID" value="NZ_JAKLWS010000024.1"/>
</dbReference>
<protein>
    <submittedName>
        <fullName evidence="2">FkbM family methyltransferase</fullName>
    </submittedName>
</protein>
<dbReference type="GO" id="GO:0008168">
    <property type="term" value="F:methyltransferase activity"/>
    <property type="evidence" value="ECO:0007669"/>
    <property type="project" value="UniProtKB-KW"/>
</dbReference>
<organism evidence="2 3">
    <name type="scientific">Rhodohalobacter sulfatireducens</name>
    <dbReference type="NCBI Taxonomy" id="2911366"/>
    <lineage>
        <taxon>Bacteria</taxon>
        <taxon>Pseudomonadati</taxon>
        <taxon>Balneolota</taxon>
        <taxon>Balneolia</taxon>
        <taxon>Balneolales</taxon>
        <taxon>Balneolaceae</taxon>
        <taxon>Rhodohalobacter</taxon>
    </lineage>
</organism>
<reference evidence="2" key="1">
    <citation type="submission" date="2022-01" db="EMBL/GenBank/DDBJ databases">
        <authorList>
            <person name="Wang Y."/>
        </authorList>
    </citation>
    <scope>NUCLEOTIDE SEQUENCE</scope>
    <source>
        <strain evidence="2">WB101</strain>
    </source>
</reference>
<proteinExistence type="predicted"/>
<dbReference type="InterPro" id="IPR006342">
    <property type="entry name" value="FkbM_mtfrase"/>
</dbReference>
<keyword evidence="3" id="KW-1185">Reference proteome</keyword>